<gene>
    <name evidence="2" type="ORF">DYI37_03920</name>
</gene>
<name>A0A371X705_9HYPH</name>
<feature type="compositionally biased region" description="Acidic residues" evidence="1">
    <location>
        <begin position="219"/>
        <end position="235"/>
    </location>
</feature>
<accession>A0A371X705</accession>
<dbReference type="Proteomes" id="UP000264310">
    <property type="component" value="Unassembled WGS sequence"/>
</dbReference>
<feature type="compositionally biased region" description="Basic and acidic residues" evidence="1">
    <location>
        <begin position="133"/>
        <end position="143"/>
    </location>
</feature>
<evidence type="ECO:0000313" key="3">
    <source>
        <dbReference type="Proteomes" id="UP000264310"/>
    </source>
</evidence>
<dbReference type="AlphaFoldDB" id="A0A371X705"/>
<protein>
    <submittedName>
        <fullName evidence="2">Uncharacterized protein</fullName>
    </submittedName>
</protein>
<keyword evidence="3" id="KW-1185">Reference proteome</keyword>
<evidence type="ECO:0000313" key="2">
    <source>
        <dbReference type="EMBL" id="RFC65022.1"/>
    </source>
</evidence>
<proteinExistence type="predicted"/>
<dbReference type="EMBL" id="QURL01000002">
    <property type="protein sequence ID" value="RFC65022.1"/>
    <property type="molecule type" value="Genomic_DNA"/>
</dbReference>
<feature type="compositionally biased region" description="Acidic residues" evidence="1">
    <location>
        <begin position="168"/>
        <end position="192"/>
    </location>
</feature>
<feature type="compositionally biased region" description="Pro residues" evidence="1">
    <location>
        <begin position="197"/>
        <end position="214"/>
    </location>
</feature>
<feature type="compositionally biased region" description="Basic and acidic residues" evidence="1">
    <location>
        <begin position="158"/>
        <end position="167"/>
    </location>
</feature>
<organism evidence="2 3">
    <name type="scientific">Fulvimarina endophytica</name>
    <dbReference type="NCBI Taxonomy" id="2293836"/>
    <lineage>
        <taxon>Bacteria</taxon>
        <taxon>Pseudomonadati</taxon>
        <taxon>Pseudomonadota</taxon>
        <taxon>Alphaproteobacteria</taxon>
        <taxon>Hyphomicrobiales</taxon>
        <taxon>Aurantimonadaceae</taxon>
        <taxon>Fulvimarina</taxon>
    </lineage>
</organism>
<feature type="region of interest" description="Disordered" evidence="1">
    <location>
        <begin position="83"/>
        <end position="270"/>
    </location>
</feature>
<comment type="caution">
    <text evidence="2">The sequence shown here is derived from an EMBL/GenBank/DDBJ whole genome shotgun (WGS) entry which is preliminary data.</text>
</comment>
<sequence>MPRRPARFLSCEGESPVGAARALFSAGWPIARPVPASTAPLNRPARFASWDRESVDFAELVASDREVFPVAVCVLVRSASAAALAPPAGEEAAGPLVSRETLPRSDFDEPPPAAARAPPAGDEADGPTLFDVLRLESLDDDPTRPPLSLLELVDDFDDSRPEDSRPDDPDDEDDEDDDLPEDDELDDFDELFVDLPDPSPPGSLAPLPPGPMPPPRDDDLLDDDEEEDLPDDDPFDPPLGDEDRPPLFSELSLRLPPVPPRELPRPWSAIAHKDQRREERCLIIILSLPQNAENPAGGWPTGLSVHRGGDGIRAAPWLSGYEMRGST</sequence>
<feature type="compositionally biased region" description="Low complexity" evidence="1">
    <location>
        <begin position="83"/>
        <end position="96"/>
    </location>
</feature>
<reference evidence="2 3" key="1">
    <citation type="submission" date="2018-08" db="EMBL/GenBank/DDBJ databases">
        <title>Fulvimarina sp. 85, whole genome shotgun sequence.</title>
        <authorList>
            <person name="Tuo L."/>
        </authorList>
    </citation>
    <scope>NUCLEOTIDE SEQUENCE [LARGE SCALE GENOMIC DNA]</scope>
    <source>
        <strain evidence="2 3">85</strain>
    </source>
</reference>
<evidence type="ECO:0000256" key="1">
    <source>
        <dbReference type="SAM" id="MobiDB-lite"/>
    </source>
</evidence>